<dbReference type="Gene3D" id="1.10.287.1080">
    <property type="entry name" value="MazG-like"/>
    <property type="match status" value="1"/>
</dbReference>
<evidence type="ECO:0000259" key="1">
    <source>
        <dbReference type="Pfam" id="PF03819"/>
    </source>
</evidence>
<dbReference type="SUPFAM" id="SSF101386">
    <property type="entry name" value="all-alpha NTP pyrophosphatases"/>
    <property type="match status" value="1"/>
</dbReference>
<dbReference type="InterPro" id="IPR011411">
    <property type="entry name" value="MazG-related_YvdC"/>
</dbReference>
<dbReference type="PANTHER" id="PTHR42702">
    <property type="entry name" value="NUCLEOTIDE PYROPHOSPHOHYDROLASE"/>
    <property type="match status" value="1"/>
</dbReference>
<dbReference type="AlphaFoldDB" id="A0A6C0CPK7"/>
<proteinExistence type="predicted"/>
<sequence>MSLNYYKSETEKICKSKGWDRAEINTVWLLLTEEVGELASAIRQYKRTFKKTNIKKERGTDIMMEMGDVFSYLFQLAHMLNVDLDKMWVEHGKKMCHKKYISA</sequence>
<dbReference type="EMBL" id="MN739457">
    <property type="protein sequence ID" value="QHT05619.1"/>
    <property type="molecule type" value="Genomic_DNA"/>
</dbReference>
<accession>A0A6C0CPK7</accession>
<dbReference type="PANTHER" id="PTHR42702:SF1">
    <property type="entry name" value="REGULATORY PROTEIN FOR BETA-LACTAMASE"/>
    <property type="match status" value="1"/>
</dbReference>
<feature type="domain" description="NTP pyrophosphohydrolase MazG-like" evidence="1">
    <location>
        <begin position="26"/>
        <end position="97"/>
    </location>
</feature>
<protein>
    <recommendedName>
        <fullName evidence="1">NTP pyrophosphohydrolase MazG-like domain-containing protein</fullName>
    </recommendedName>
</protein>
<name>A0A6C0CPK7_9ZZZZ</name>
<dbReference type="PIRSF" id="PIRSF036521">
    <property type="entry name" value="UCP036521_pph"/>
    <property type="match status" value="1"/>
</dbReference>
<reference evidence="2" key="1">
    <citation type="journal article" date="2020" name="Nature">
        <title>Giant virus diversity and host interactions through global metagenomics.</title>
        <authorList>
            <person name="Schulz F."/>
            <person name="Roux S."/>
            <person name="Paez-Espino D."/>
            <person name="Jungbluth S."/>
            <person name="Walsh D.A."/>
            <person name="Denef V.J."/>
            <person name="McMahon K.D."/>
            <person name="Konstantinidis K.T."/>
            <person name="Eloe-Fadrosh E.A."/>
            <person name="Kyrpides N.C."/>
            <person name="Woyke T."/>
        </authorList>
    </citation>
    <scope>NUCLEOTIDE SEQUENCE</scope>
    <source>
        <strain evidence="2">GVMAG-M-3300021389-45</strain>
    </source>
</reference>
<organism evidence="2">
    <name type="scientific">viral metagenome</name>
    <dbReference type="NCBI Taxonomy" id="1070528"/>
    <lineage>
        <taxon>unclassified sequences</taxon>
        <taxon>metagenomes</taxon>
        <taxon>organismal metagenomes</taxon>
    </lineage>
</organism>
<dbReference type="InterPro" id="IPR004518">
    <property type="entry name" value="MazG-like_dom"/>
</dbReference>
<dbReference type="Pfam" id="PF03819">
    <property type="entry name" value="MazG"/>
    <property type="match status" value="1"/>
</dbReference>
<evidence type="ECO:0000313" key="2">
    <source>
        <dbReference type="EMBL" id="QHT05619.1"/>
    </source>
</evidence>